<evidence type="ECO:0000256" key="6">
    <source>
        <dbReference type="SAM" id="MobiDB-lite"/>
    </source>
</evidence>
<dbReference type="SMART" id="SM00066">
    <property type="entry name" value="GAL4"/>
    <property type="match status" value="1"/>
</dbReference>
<keyword evidence="1" id="KW-0479">Metal-binding</keyword>
<evidence type="ECO:0000256" key="3">
    <source>
        <dbReference type="ARBA" id="ARBA00023015"/>
    </source>
</evidence>
<dbReference type="InterPro" id="IPR001138">
    <property type="entry name" value="Zn2Cys6_DnaBD"/>
</dbReference>
<organism evidence="8 9">
    <name type="scientific">Trichoderma parareesei</name>
    <name type="common">Filamentous fungus</name>
    <dbReference type="NCBI Taxonomy" id="858221"/>
    <lineage>
        <taxon>Eukaryota</taxon>
        <taxon>Fungi</taxon>
        <taxon>Dikarya</taxon>
        <taxon>Ascomycota</taxon>
        <taxon>Pezizomycotina</taxon>
        <taxon>Sordariomycetes</taxon>
        <taxon>Hypocreomycetidae</taxon>
        <taxon>Hypocreales</taxon>
        <taxon>Hypocreaceae</taxon>
        <taxon>Trichoderma</taxon>
    </lineage>
</organism>
<comment type="caution">
    <text evidence="8">The sequence shown here is derived from an EMBL/GenBank/DDBJ whole genome shotgun (WGS) entry which is preliminary data.</text>
</comment>
<evidence type="ECO:0000256" key="2">
    <source>
        <dbReference type="ARBA" id="ARBA00022833"/>
    </source>
</evidence>
<dbReference type="InterPro" id="IPR036864">
    <property type="entry name" value="Zn2-C6_fun-type_DNA-bd_sf"/>
</dbReference>
<evidence type="ECO:0000313" key="8">
    <source>
        <dbReference type="EMBL" id="OTA04473.1"/>
    </source>
</evidence>
<evidence type="ECO:0000256" key="4">
    <source>
        <dbReference type="ARBA" id="ARBA00023163"/>
    </source>
</evidence>
<protein>
    <submittedName>
        <fullName evidence="8">Zn2Cys6 transcriptional regulator</fullName>
    </submittedName>
</protein>
<feature type="domain" description="Zn(2)-C6 fungal-type" evidence="7">
    <location>
        <begin position="22"/>
        <end position="52"/>
    </location>
</feature>
<evidence type="ECO:0000313" key="9">
    <source>
        <dbReference type="Proteomes" id="UP000219286"/>
    </source>
</evidence>
<keyword evidence="9" id="KW-1185">Reference proteome</keyword>
<keyword evidence="4" id="KW-0804">Transcription</keyword>
<dbReference type="EMBL" id="LFMI01000519">
    <property type="protein sequence ID" value="OTA04473.1"/>
    <property type="molecule type" value="Genomic_DNA"/>
</dbReference>
<dbReference type="CDD" id="cd00067">
    <property type="entry name" value="GAL4"/>
    <property type="match status" value="1"/>
</dbReference>
<keyword evidence="3" id="KW-0805">Transcription regulation</keyword>
<dbReference type="PANTHER" id="PTHR47660">
    <property type="entry name" value="TRANSCRIPTION FACTOR WITH C2H2 AND ZN(2)-CYS(6) DNA BINDING DOMAIN (EUROFUNG)-RELATED-RELATED"/>
    <property type="match status" value="1"/>
</dbReference>
<feature type="compositionally biased region" description="Polar residues" evidence="6">
    <location>
        <begin position="65"/>
        <end position="78"/>
    </location>
</feature>
<dbReference type="PROSITE" id="PS00463">
    <property type="entry name" value="ZN2_CY6_FUNGAL_1"/>
    <property type="match status" value="1"/>
</dbReference>
<dbReference type="GO" id="GO:0000981">
    <property type="term" value="F:DNA-binding transcription factor activity, RNA polymerase II-specific"/>
    <property type="evidence" value="ECO:0007669"/>
    <property type="project" value="InterPro"/>
</dbReference>
<gene>
    <name evidence="8" type="ORF">A9Z42_0050700</name>
</gene>
<dbReference type="SUPFAM" id="SSF57701">
    <property type="entry name" value="Zn2/Cys6 DNA-binding domain"/>
    <property type="match status" value="1"/>
</dbReference>
<evidence type="ECO:0000256" key="1">
    <source>
        <dbReference type="ARBA" id="ARBA00022723"/>
    </source>
</evidence>
<name>A0A2H2ZB14_TRIPA</name>
<reference evidence="8 9" key="1">
    <citation type="journal article" date="2015" name="Genome Announc.">
        <title>Genome sequence and annotation of Trichoderma parareesei, the ancestor of the cellulase producer Trichoderma reesei.</title>
        <authorList>
            <person name="Yang D."/>
            <person name="Pomraning K."/>
            <person name="Kopchinskiy A."/>
            <person name="Karimi Aghcheh R."/>
            <person name="Atanasova L."/>
            <person name="Chenthamara K."/>
            <person name="Baker S.E."/>
            <person name="Zhang R."/>
            <person name="Shen Q."/>
            <person name="Freitag M."/>
            <person name="Kubicek C.P."/>
            <person name="Druzhinina I.S."/>
        </authorList>
    </citation>
    <scope>NUCLEOTIDE SEQUENCE [LARGE SCALE GENOMIC DNA]</scope>
    <source>
        <strain evidence="8 9">CBS 125925</strain>
    </source>
</reference>
<dbReference type="Pfam" id="PF00172">
    <property type="entry name" value="Zn_clus"/>
    <property type="match status" value="1"/>
</dbReference>
<sequence>MQPDPSKDAKPDANPAHVRRRACIPCTRAKRRCDMNRPSCERCLDKEVACQYSGTRPYARRAAKSPQTNNNSPGSNRSGESHATPLLDSSLLASQDAGDCNDTSCGGGYSRAADGITNLPYSTVSWFLQAEHWVIYHGDVQSPQLPAIRGSVLQQYFPRVRKWLMQWIELDHCPMIHRSLFAETGMPPCVQDAYAAMALYAMKNENNQETVMQHIRDKVESLVQRYSDAEEQALLVGGFASVSPLSTIQHLARVLSLFVYVFIGLYDGHIRQRAEAEKLIPLLRVWTAQLWNSVNVDVTLQNAFGGDYLVARDNTEAVVKLWRIWILTENVRRVWMVSTCTTCIYLVARDGTGHCDGTIDFTARRGLWDAASAPLWKNMLERKDPLFVVPFQTAWLFERTTVEDIDPFGLTMMSLTLNSDKLDSWIAESTDTHLEALLMTV</sequence>
<dbReference type="GO" id="GO:0008270">
    <property type="term" value="F:zinc ion binding"/>
    <property type="evidence" value="ECO:0007669"/>
    <property type="project" value="InterPro"/>
</dbReference>
<dbReference type="PROSITE" id="PS50048">
    <property type="entry name" value="ZN2_CY6_FUNGAL_2"/>
    <property type="match status" value="1"/>
</dbReference>
<dbReference type="AlphaFoldDB" id="A0A2H2ZB14"/>
<accession>A0A2H2ZB14</accession>
<dbReference type="OrthoDB" id="5355161at2759"/>
<dbReference type="Proteomes" id="UP000219286">
    <property type="component" value="Unassembled WGS sequence"/>
</dbReference>
<dbReference type="Gene3D" id="4.10.240.10">
    <property type="entry name" value="Zn(2)-C6 fungal-type DNA-binding domain"/>
    <property type="match status" value="1"/>
</dbReference>
<evidence type="ECO:0000256" key="5">
    <source>
        <dbReference type="ARBA" id="ARBA00023242"/>
    </source>
</evidence>
<keyword evidence="2" id="KW-0862">Zinc</keyword>
<evidence type="ECO:0000259" key="7">
    <source>
        <dbReference type="PROSITE" id="PS50048"/>
    </source>
</evidence>
<keyword evidence="5" id="KW-0539">Nucleus</keyword>
<feature type="region of interest" description="Disordered" evidence="6">
    <location>
        <begin position="58"/>
        <end position="84"/>
    </location>
</feature>
<proteinExistence type="predicted"/>